<dbReference type="InterPro" id="IPR050238">
    <property type="entry name" value="DNA_Rep/Repair_Clamp_Loader"/>
</dbReference>
<gene>
    <name evidence="1" type="ORF">ISU07_04625</name>
</gene>
<keyword evidence="1" id="KW-0548">Nucleotidyltransferase</keyword>
<comment type="caution">
    <text evidence="1">The sequence shown here is derived from an EMBL/GenBank/DDBJ whole genome shotgun (WGS) entry which is preliminary data.</text>
</comment>
<dbReference type="Pfam" id="PF13177">
    <property type="entry name" value="DNA_pol3_delta2"/>
    <property type="match status" value="1"/>
</dbReference>
<keyword evidence="2" id="KW-1185">Reference proteome</keyword>
<evidence type="ECO:0000313" key="2">
    <source>
        <dbReference type="Proteomes" id="UP000640489"/>
    </source>
</evidence>
<proteinExistence type="predicted"/>
<dbReference type="Proteomes" id="UP000640489">
    <property type="component" value="Unassembled WGS sequence"/>
</dbReference>
<dbReference type="InterPro" id="IPR027417">
    <property type="entry name" value="P-loop_NTPase"/>
</dbReference>
<dbReference type="AlphaFoldDB" id="A0A930VEB5"/>
<keyword evidence="1" id="KW-0808">Transferase</keyword>
<dbReference type="PANTHER" id="PTHR11669:SF8">
    <property type="entry name" value="DNA POLYMERASE III SUBUNIT DELTA"/>
    <property type="match status" value="1"/>
</dbReference>
<dbReference type="GO" id="GO:0003887">
    <property type="term" value="F:DNA-directed DNA polymerase activity"/>
    <property type="evidence" value="ECO:0007669"/>
    <property type="project" value="UniProtKB-EC"/>
</dbReference>
<name>A0A930VEB5_9ACTN</name>
<dbReference type="GO" id="GO:0006261">
    <property type="term" value="P:DNA-templated DNA replication"/>
    <property type="evidence" value="ECO:0007669"/>
    <property type="project" value="TreeGrafter"/>
</dbReference>
<dbReference type="GO" id="GO:0008408">
    <property type="term" value="F:3'-5' exonuclease activity"/>
    <property type="evidence" value="ECO:0007669"/>
    <property type="project" value="InterPro"/>
</dbReference>
<sequence length="381" mass="41324">MTVWDSLVGQVRAIEAMKAAAAGHGMSHAWLFTGPPGSGRSNAAVALAAALQCEEGGCDACHTCHTVQAGTHADVTVVRTEKLSIGVDEVRDLVRRSALAPVGRRWQVMIVEDADRLTEQACNALLKAIEEPTERTVWMLCAPTVEDVLPTIRSRCRLVTLATPSAEDVAAFLVRADDIDPGLAAYAARASQGHIGRARALARDEATRNRRREVVSIPAKLTSLGACMTAAANLAEVTKEEADVVTSRLDEREKADLDTAYGVVERGRRPRDYAPALAALERGQKTRAKRRQLDVVDRGLMDLVSVYRDAITLATGASGALVNEEIRGDIAEIVRSSTPELNLRRIQWIFDAREQMLEFNVQPALALESMMLALKVPEGSR</sequence>
<dbReference type="Gene3D" id="3.40.50.300">
    <property type="entry name" value="P-loop containing nucleotide triphosphate hydrolases"/>
    <property type="match status" value="1"/>
</dbReference>
<dbReference type="SUPFAM" id="SSF52540">
    <property type="entry name" value="P-loop containing nucleoside triphosphate hydrolases"/>
    <property type="match status" value="1"/>
</dbReference>
<dbReference type="EMBL" id="JADKPN010000001">
    <property type="protein sequence ID" value="MBF4762400.1"/>
    <property type="molecule type" value="Genomic_DNA"/>
</dbReference>
<organism evidence="1 2">
    <name type="scientific">Nocardioides islandensis</name>
    <dbReference type="NCBI Taxonomy" id="433663"/>
    <lineage>
        <taxon>Bacteria</taxon>
        <taxon>Bacillati</taxon>
        <taxon>Actinomycetota</taxon>
        <taxon>Actinomycetes</taxon>
        <taxon>Propionibacteriales</taxon>
        <taxon>Nocardioidaceae</taxon>
        <taxon>Nocardioides</taxon>
    </lineage>
</organism>
<dbReference type="InterPro" id="IPR004622">
    <property type="entry name" value="DNA_pol_HolB"/>
</dbReference>
<dbReference type="PANTHER" id="PTHR11669">
    <property type="entry name" value="REPLICATION FACTOR C / DNA POLYMERASE III GAMMA-TAU SUBUNIT"/>
    <property type="match status" value="1"/>
</dbReference>
<protein>
    <submittedName>
        <fullName evidence="1">DNA polymerase III subunit delta</fullName>
        <ecNumber evidence="1">2.7.7.7</ecNumber>
    </submittedName>
</protein>
<accession>A0A930VEB5</accession>
<reference evidence="1" key="1">
    <citation type="submission" date="2020-11" db="EMBL/GenBank/DDBJ databases">
        <title>Nocardioides sp. nov., isolated from Soil of Cynanchum wilfordii Hemsley rhizosphere.</title>
        <authorList>
            <person name="Lee J.-S."/>
            <person name="Suh M.K."/>
            <person name="Kim J.-S."/>
        </authorList>
    </citation>
    <scope>NUCLEOTIDE SEQUENCE</scope>
    <source>
        <strain evidence="1">KCTC 19275</strain>
    </source>
</reference>
<evidence type="ECO:0000313" key="1">
    <source>
        <dbReference type="EMBL" id="MBF4762400.1"/>
    </source>
</evidence>
<dbReference type="NCBIfam" id="TIGR00678">
    <property type="entry name" value="holB"/>
    <property type="match status" value="1"/>
</dbReference>
<dbReference type="RefSeq" id="WP_194705519.1">
    <property type="nucleotide sequence ID" value="NZ_JADKPN010000001.1"/>
</dbReference>
<dbReference type="EC" id="2.7.7.7" evidence="1"/>
<dbReference type="NCBIfam" id="NF005926">
    <property type="entry name" value="PRK07940.1"/>
    <property type="match status" value="1"/>
</dbReference>